<name>A0A2P6NM46_9EUKA</name>
<dbReference type="InParanoid" id="A0A2P6NM46"/>
<keyword evidence="3" id="KW-1185">Reference proteome</keyword>
<gene>
    <name evidence="2" type="ORF">PROFUN_07044</name>
    <name evidence="1" type="ORF">PROFUN_07319</name>
</gene>
<evidence type="ECO:0000313" key="2">
    <source>
        <dbReference type="EMBL" id="PRP85336.1"/>
    </source>
</evidence>
<sequence length="48" mass="5368">MQGPNPPSQMFLFSARSALRRTIFENEETSVCSPSQRLQLSGLGEQKI</sequence>
<evidence type="ECO:0000313" key="1">
    <source>
        <dbReference type="EMBL" id="PRP85031.1"/>
    </source>
</evidence>
<accession>A0A2P6NM46</accession>
<protein>
    <submittedName>
        <fullName evidence="1">Uncharacterized protein</fullName>
    </submittedName>
</protein>
<organism evidence="1 3">
    <name type="scientific">Planoprotostelium fungivorum</name>
    <dbReference type="NCBI Taxonomy" id="1890364"/>
    <lineage>
        <taxon>Eukaryota</taxon>
        <taxon>Amoebozoa</taxon>
        <taxon>Evosea</taxon>
        <taxon>Variosea</taxon>
        <taxon>Cavosteliida</taxon>
        <taxon>Cavosteliaceae</taxon>
        <taxon>Planoprotostelium</taxon>
    </lineage>
</organism>
<dbReference type="Proteomes" id="UP000241769">
    <property type="component" value="Unassembled WGS sequence"/>
</dbReference>
<dbReference type="EMBL" id="MDYQ01000046">
    <property type="protein sequence ID" value="PRP85336.1"/>
    <property type="molecule type" value="Genomic_DNA"/>
</dbReference>
<proteinExistence type="predicted"/>
<dbReference type="AlphaFoldDB" id="A0A2P6NM46"/>
<dbReference type="EMBL" id="MDYQ01000052">
    <property type="protein sequence ID" value="PRP85031.1"/>
    <property type="molecule type" value="Genomic_DNA"/>
</dbReference>
<reference evidence="1 3" key="1">
    <citation type="journal article" date="2018" name="Genome Biol. Evol.">
        <title>Multiple Roots of Fruiting Body Formation in Amoebozoa.</title>
        <authorList>
            <person name="Hillmann F."/>
            <person name="Forbes G."/>
            <person name="Novohradska S."/>
            <person name="Ferling I."/>
            <person name="Riege K."/>
            <person name="Groth M."/>
            <person name="Westermann M."/>
            <person name="Marz M."/>
            <person name="Spaller T."/>
            <person name="Winckler T."/>
            <person name="Schaap P."/>
            <person name="Glockner G."/>
        </authorList>
    </citation>
    <scope>NUCLEOTIDE SEQUENCE [LARGE SCALE GENOMIC DNA]</scope>
    <source>
        <strain evidence="1 3">Jena</strain>
    </source>
</reference>
<comment type="caution">
    <text evidence="1">The sequence shown here is derived from an EMBL/GenBank/DDBJ whole genome shotgun (WGS) entry which is preliminary data.</text>
</comment>
<evidence type="ECO:0000313" key="3">
    <source>
        <dbReference type="Proteomes" id="UP000241769"/>
    </source>
</evidence>